<protein>
    <submittedName>
        <fullName evidence="1">Uncharacterized protein</fullName>
    </submittedName>
</protein>
<organism evidence="1 2">
    <name type="scientific">Periplaneta americana</name>
    <name type="common">American cockroach</name>
    <name type="synonym">Blatta americana</name>
    <dbReference type="NCBI Taxonomy" id="6978"/>
    <lineage>
        <taxon>Eukaryota</taxon>
        <taxon>Metazoa</taxon>
        <taxon>Ecdysozoa</taxon>
        <taxon>Arthropoda</taxon>
        <taxon>Hexapoda</taxon>
        <taxon>Insecta</taxon>
        <taxon>Pterygota</taxon>
        <taxon>Neoptera</taxon>
        <taxon>Polyneoptera</taxon>
        <taxon>Dictyoptera</taxon>
        <taxon>Blattodea</taxon>
        <taxon>Blattoidea</taxon>
        <taxon>Blattidae</taxon>
        <taxon>Blattinae</taxon>
        <taxon>Periplaneta</taxon>
    </lineage>
</organism>
<dbReference type="Gene3D" id="3.40.50.300">
    <property type="entry name" value="P-loop containing nucleotide triphosphate hydrolases"/>
    <property type="match status" value="1"/>
</dbReference>
<dbReference type="Proteomes" id="UP001148838">
    <property type="component" value="Unassembled WGS sequence"/>
</dbReference>
<keyword evidence="2" id="KW-1185">Reference proteome</keyword>
<reference evidence="1 2" key="1">
    <citation type="journal article" date="2022" name="Allergy">
        <title>Genome assembly and annotation of Periplaneta americana reveal a comprehensive cockroach allergen profile.</title>
        <authorList>
            <person name="Wang L."/>
            <person name="Xiong Q."/>
            <person name="Saelim N."/>
            <person name="Wang L."/>
            <person name="Nong W."/>
            <person name="Wan A.T."/>
            <person name="Shi M."/>
            <person name="Liu X."/>
            <person name="Cao Q."/>
            <person name="Hui J.H.L."/>
            <person name="Sookrung N."/>
            <person name="Leung T.F."/>
            <person name="Tungtrongchitr A."/>
            <person name="Tsui S.K.W."/>
        </authorList>
    </citation>
    <scope>NUCLEOTIDE SEQUENCE [LARGE SCALE GENOMIC DNA]</scope>
    <source>
        <strain evidence="1">PWHHKU_190912</strain>
    </source>
</reference>
<comment type="caution">
    <text evidence="1">The sequence shown here is derived from an EMBL/GenBank/DDBJ whole genome shotgun (WGS) entry which is preliminary data.</text>
</comment>
<gene>
    <name evidence="1" type="ORF">ANN_27642</name>
</gene>
<dbReference type="EMBL" id="JAJSOF020000041">
    <property type="protein sequence ID" value="KAJ4426015.1"/>
    <property type="molecule type" value="Genomic_DNA"/>
</dbReference>
<evidence type="ECO:0000313" key="1">
    <source>
        <dbReference type="EMBL" id="KAJ4426015.1"/>
    </source>
</evidence>
<sequence>MKDQYSSYCKLKNTWGQKTDLQRWGAFNDVQFVVYTNAPMDWLPEGGGLLRVQNSNALTCLKVHQSVDKKILVDANVLEDRMSEVLALWGRWPGCDVLVIDGWAGTIEKVVANLGSEKTFVVINDNEKVSELKALSYKDEFHFRQLNEESKEQVLDCKISFQALETNFTQQSAHYIPRKFVTRQHVSETIFSDERDCLVVSGVSLQALRKIVLPTKVVEIFDETKHSEEGVCRCFVIRGKVDFEKAKKVFERVHWLHKEETGFISKQSKGSISYIKSHIMDETSIRSLEEVMLLCDKVKLLVAHPGMGKSTEVVNLAQEFKRREPACWVVTVAQNEHTDYLSNCGDSAVEFLLRTGKFKSDFAKSLFKHELDHGGNIVILIDGFDEISPDYAGLAHV</sequence>
<accession>A0ABQ8RWT8</accession>
<evidence type="ECO:0000313" key="2">
    <source>
        <dbReference type="Proteomes" id="UP001148838"/>
    </source>
</evidence>
<dbReference type="InterPro" id="IPR027417">
    <property type="entry name" value="P-loop_NTPase"/>
</dbReference>
<name>A0ABQ8RWT8_PERAM</name>
<proteinExistence type="predicted"/>